<dbReference type="AlphaFoldDB" id="X1KRU7"/>
<reference evidence="1" key="1">
    <citation type="journal article" date="2014" name="Front. Microbiol.">
        <title>High frequency of phylogenetically diverse reductive dehalogenase-homologous genes in deep subseafloor sedimentary metagenomes.</title>
        <authorList>
            <person name="Kawai M."/>
            <person name="Futagami T."/>
            <person name="Toyoda A."/>
            <person name="Takaki Y."/>
            <person name="Nishi S."/>
            <person name="Hori S."/>
            <person name="Arai W."/>
            <person name="Tsubouchi T."/>
            <person name="Morono Y."/>
            <person name="Uchiyama I."/>
            <person name="Ito T."/>
            <person name="Fujiyama A."/>
            <person name="Inagaki F."/>
            <person name="Takami H."/>
        </authorList>
    </citation>
    <scope>NUCLEOTIDE SEQUENCE</scope>
    <source>
        <strain evidence="1">Expedition CK06-06</strain>
    </source>
</reference>
<name>X1KRU7_9ZZZZ</name>
<feature type="non-terminal residue" evidence="1">
    <location>
        <position position="1"/>
    </location>
</feature>
<evidence type="ECO:0000313" key="1">
    <source>
        <dbReference type="EMBL" id="GAI09413.1"/>
    </source>
</evidence>
<organism evidence="1">
    <name type="scientific">marine sediment metagenome</name>
    <dbReference type="NCBI Taxonomy" id="412755"/>
    <lineage>
        <taxon>unclassified sequences</taxon>
        <taxon>metagenomes</taxon>
        <taxon>ecological metagenomes</taxon>
    </lineage>
</organism>
<gene>
    <name evidence="1" type="ORF">S06H3_23656</name>
</gene>
<sequence>PGKFAEIDKFATQEDAQATLLDNDIKYLSGLLENLLDPVIGLSVLIIGWKLSKDSAPEAARAVIQGVQDLPKTMAKIMLKNMLEK</sequence>
<comment type="caution">
    <text evidence="1">The sequence shown here is derived from an EMBL/GenBank/DDBJ whole genome shotgun (WGS) entry which is preliminary data.</text>
</comment>
<dbReference type="EMBL" id="BARV01012912">
    <property type="protein sequence ID" value="GAI09413.1"/>
    <property type="molecule type" value="Genomic_DNA"/>
</dbReference>
<protein>
    <submittedName>
        <fullName evidence="1">Uncharacterized protein</fullName>
    </submittedName>
</protein>
<accession>X1KRU7</accession>
<proteinExistence type="predicted"/>